<feature type="domain" description="Polymerase nucleotidyl transferase" evidence="10">
    <location>
        <begin position="8"/>
        <end position="87"/>
    </location>
</feature>
<organism evidence="11 12">
    <name type="scientific">Amycolatopsis deserti</name>
    <dbReference type="NCBI Taxonomy" id="185696"/>
    <lineage>
        <taxon>Bacteria</taxon>
        <taxon>Bacillati</taxon>
        <taxon>Actinomycetota</taxon>
        <taxon>Actinomycetes</taxon>
        <taxon>Pseudonocardiales</taxon>
        <taxon>Pseudonocardiaceae</taxon>
        <taxon>Amycolatopsis</taxon>
    </lineage>
</organism>
<keyword evidence="2" id="KW-1277">Toxin-antitoxin system</keyword>
<keyword evidence="7" id="KW-0067">ATP-binding</keyword>
<evidence type="ECO:0000256" key="8">
    <source>
        <dbReference type="ARBA" id="ARBA00022842"/>
    </source>
</evidence>
<dbReference type="InterPro" id="IPR002934">
    <property type="entry name" value="Polymerase_NTP_transf_dom"/>
</dbReference>
<comment type="cofactor">
    <cofactor evidence="1">
        <name>Mg(2+)</name>
        <dbReference type="ChEBI" id="CHEBI:18420"/>
    </cofactor>
</comment>
<dbReference type="Pfam" id="PF01909">
    <property type="entry name" value="NTP_transf_2"/>
    <property type="match status" value="1"/>
</dbReference>
<evidence type="ECO:0000256" key="3">
    <source>
        <dbReference type="ARBA" id="ARBA00022679"/>
    </source>
</evidence>
<dbReference type="PANTHER" id="PTHR33571">
    <property type="entry name" value="SSL8005 PROTEIN"/>
    <property type="match status" value="1"/>
</dbReference>
<evidence type="ECO:0000256" key="2">
    <source>
        <dbReference type="ARBA" id="ARBA00022649"/>
    </source>
</evidence>
<dbReference type="Gene3D" id="3.30.460.10">
    <property type="entry name" value="Beta Polymerase, domain 2"/>
    <property type="match status" value="1"/>
</dbReference>
<proteinExistence type="inferred from homology"/>
<keyword evidence="4" id="KW-0548">Nucleotidyltransferase</keyword>
<keyword evidence="6" id="KW-0547">Nucleotide-binding</keyword>
<dbReference type="PANTHER" id="PTHR33571:SF12">
    <property type="entry name" value="BSL3053 PROTEIN"/>
    <property type="match status" value="1"/>
</dbReference>
<accession>A0ABQ3JIM6</accession>
<dbReference type="CDD" id="cd05403">
    <property type="entry name" value="NT_KNTase_like"/>
    <property type="match status" value="1"/>
</dbReference>
<evidence type="ECO:0000256" key="7">
    <source>
        <dbReference type="ARBA" id="ARBA00022840"/>
    </source>
</evidence>
<comment type="similarity">
    <text evidence="9">Belongs to the MntA antitoxin family.</text>
</comment>
<sequence>MTVDEAALREICARYGIAELLVFGSTARGEDLPSSDIDIMYELRPGVRLGWEIEDLNAELTELFGRPVDLVAKRYLNPLLRESVLAESRPLYAA</sequence>
<dbReference type="RefSeq" id="WP_191249465.1">
    <property type="nucleotide sequence ID" value="NZ_BNAU01000016.1"/>
</dbReference>
<evidence type="ECO:0000313" key="12">
    <source>
        <dbReference type="Proteomes" id="UP000605897"/>
    </source>
</evidence>
<evidence type="ECO:0000256" key="5">
    <source>
        <dbReference type="ARBA" id="ARBA00022723"/>
    </source>
</evidence>
<comment type="caution">
    <text evidence="11">The sequence shown here is derived from an EMBL/GenBank/DDBJ whole genome shotgun (WGS) entry which is preliminary data.</text>
</comment>
<protein>
    <submittedName>
        <fullName evidence="11">Nucleotidyltransferase</fullName>
    </submittedName>
</protein>
<evidence type="ECO:0000259" key="10">
    <source>
        <dbReference type="Pfam" id="PF01909"/>
    </source>
</evidence>
<evidence type="ECO:0000256" key="9">
    <source>
        <dbReference type="ARBA" id="ARBA00038276"/>
    </source>
</evidence>
<evidence type="ECO:0000256" key="6">
    <source>
        <dbReference type="ARBA" id="ARBA00022741"/>
    </source>
</evidence>
<keyword evidence="12" id="KW-1185">Reference proteome</keyword>
<dbReference type="InterPro" id="IPR052038">
    <property type="entry name" value="Type-VII_TA_antitoxin"/>
</dbReference>
<name>A0ABQ3JIM6_9PSEU</name>
<dbReference type="EMBL" id="BNAU01000016">
    <property type="protein sequence ID" value="GHF30380.1"/>
    <property type="molecule type" value="Genomic_DNA"/>
</dbReference>
<keyword evidence="5" id="KW-0479">Metal-binding</keyword>
<keyword evidence="3" id="KW-0808">Transferase</keyword>
<evidence type="ECO:0000256" key="1">
    <source>
        <dbReference type="ARBA" id="ARBA00001946"/>
    </source>
</evidence>
<keyword evidence="8" id="KW-0460">Magnesium</keyword>
<evidence type="ECO:0000256" key="4">
    <source>
        <dbReference type="ARBA" id="ARBA00022695"/>
    </source>
</evidence>
<evidence type="ECO:0000313" key="11">
    <source>
        <dbReference type="EMBL" id="GHF30380.1"/>
    </source>
</evidence>
<reference evidence="12" key="1">
    <citation type="journal article" date="2019" name="Int. J. Syst. Evol. Microbiol.">
        <title>The Global Catalogue of Microorganisms (GCM) 10K type strain sequencing project: providing services to taxonomists for standard genome sequencing and annotation.</title>
        <authorList>
            <consortium name="The Broad Institute Genomics Platform"/>
            <consortium name="The Broad Institute Genome Sequencing Center for Infectious Disease"/>
            <person name="Wu L."/>
            <person name="Ma J."/>
        </authorList>
    </citation>
    <scope>NUCLEOTIDE SEQUENCE [LARGE SCALE GENOMIC DNA]</scope>
    <source>
        <strain evidence="12">CGMCC 4.7677</strain>
    </source>
</reference>
<gene>
    <name evidence="11" type="ORF">GCM10017786_75430</name>
</gene>
<dbReference type="InterPro" id="IPR043519">
    <property type="entry name" value="NT_sf"/>
</dbReference>
<dbReference type="SUPFAM" id="SSF81301">
    <property type="entry name" value="Nucleotidyltransferase"/>
    <property type="match status" value="1"/>
</dbReference>
<dbReference type="Proteomes" id="UP000605897">
    <property type="component" value="Unassembled WGS sequence"/>
</dbReference>